<dbReference type="STRING" id="200991.AUC31_06235"/>
<protein>
    <submittedName>
        <fullName evidence="1">Uncharacterized protein</fullName>
    </submittedName>
</protein>
<dbReference type="RefSeq" id="WP_058381554.1">
    <property type="nucleotide sequence ID" value="NZ_CP013659.2"/>
</dbReference>
<dbReference type="OrthoDB" id="2730772at2"/>
<dbReference type="EMBL" id="CP013659">
    <property type="protein sequence ID" value="ALS74847.1"/>
    <property type="molecule type" value="Genomic_DNA"/>
</dbReference>
<sequence length="249" mass="28803">MDKLNNKLRAEVASNKDVTIVKELSWHLPLVSYEVSFARVKRLKMDILMKMLLLAFQEADIRRPAALAEMLFVEELFIRDLIDKMHSTQLIRLETKGYRLTDKGHGHLEKGIFEEAMEGGEDIISFSAVHDAYSLSEGVLEENGKNLPPYRYALSRKADTERIHELLTIEKNSAEDGYQVIVADISSCEEIGTEYIPCVEFQLYDQKQDLFYARVWNTRLGAWDEVLEKQIEEKELVEWREAMKTAKPS</sequence>
<evidence type="ECO:0000313" key="2">
    <source>
        <dbReference type="Proteomes" id="UP000067683"/>
    </source>
</evidence>
<name>A0A0U2XDH8_9BACL</name>
<gene>
    <name evidence="1" type="ORF">AUC31_06235</name>
</gene>
<dbReference type="AlphaFoldDB" id="A0A0U2XDH8"/>
<dbReference type="Proteomes" id="UP000067683">
    <property type="component" value="Chromosome"/>
</dbReference>
<organism evidence="1 2">
    <name type="scientific">Planococcus rifietoensis</name>
    <dbReference type="NCBI Taxonomy" id="200991"/>
    <lineage>
        <taxon>Bacteria</taxon>
        <taxon>Bacillati</taxon>
        <taxon>Bacillota</taxon>
        <taxon>Bacilli</taxon>
        <taxon>Bacillales</taxon>
        <taxon>Caryophanaceae</taxon>
        <taxon>Planococcus</taxon>
    </lineage>
</organism>
<dbReference type="InterPro" id="IPR036388">
    <property type="entry name" value="WH-like_DNA-bd_sf"/>
</dbReference>
<dbReference type="SUPFAM" id="SSF46785">
    <property type="entry name" value="Winged helix' DNA-binding domain"/>
    <property type="match status" value="1"/>
</dbReference>
<reference evidence="1" key="1">
    <citation type="submission" date="2016-01" db="EMBL/GenBank/DDBJ databases">
        <title>Complete genome of Planococcus rifietoensis type strain M8.</title>
        <authorList>
            <person name="See-Too W.S."/>
        </authorList>
    </citation>
    <scope>NUCLEOTIDE SEQUENCE [LARGE SCALE GENOMIC DNA]</scope>
    <source>
        <strain evidence="1">M8</strain>
    </source>
</reference>
<dbReference type="InterPro" id="IPR036390">
    <property type="entry name" value="WH_DNA-bd_sf"/>
</dbReference>
<proteinExistence type="predicted"/>
<evidence type="ECO:0000313" key="1">
    <source>
        <dbReference type="EMBL" id="ALS74847.1"/>
    </source>
</evidence>
<dbReference type="Gene3D" id="1.10.10.10">
    <property type="entry name" value="Winged helix-like DNA-binding domain superfamily/Winged helix DNA-binding domain"/>
    <property type="match status" value="1"/>
</dbReference>
<accession>A0A0U2XDH8</accession>
<dbReference type="KEGG" id="prt:AUC31_06235"/>
<keyword evidence="2" id="KW-1185">Reference proteome</keyword>